<proteinExistence type="inferred from homology"/>
<dbReference type="Ensembl" id="ENSSAUT00010058073.1">
    <property type="protein sequence ID" value="ENSSAUP00010055265.1"/>
    <property type="gene ID" value="ENSSAUG00010022738.1"/>
</dbReference>
<evidence type="ECO:0000256" key="10">
    <source>
        <dbReference type="ARBA" id="ARBA00022842"/>
    </source>
</evidence>
<dbReference type="OMA" id="FRLKSAC"/>
<dbReference type="GeneTree" id="ENSGT00940000157205"/>
<dbReference type="PANTHER" id="PTHR12121">
    <property type="entry name" value="CARBON CATABOLITE REPRESSOR PROTEIN 4"/>
    <property type="match status" value="1"/>
</dbReference>
<name>A0A671XWA7_SPAAU</name>
<keyword evidence="9" id="KW-0269">Exonuclease</keyword>
<dbReference type="GO" id="GO:0000288">
    <property type="term" value="P:nuclear-transcribed mRNA catabolic process, deadenylation-dependent decay"/>
    <property type="evidence" value="ECO:0007669"/>
    <property type="project" value="TreeGrafter"/>
</dbReference>
<dbReference type="GO" id="GO:0005759">
    <property type="term" value="C:mitochondrial matrix"/>
    <property type="evidence" value="ECO:0007669"/>
    <property type="project" value="UniProtKB-SubCell"/>
</dbReference>
<keyword evidence="6" id="KW-0540">Nuclease</keyword>
<dbReference type="Pfam" id="PF21171">
    <property type="entry name" value="PDE12-like_N"/>
    <property type="match status" value="1"/>
</dbReference>
<evidence type="ECO:0000256" key="11">
    <source>
        <dbReference type="ARBA" id="ARBA00022946"/>
    </source>
</evidence>
<sequence>MFNRLPAALALLPRHLLSTSPRTLTGACRLLRRMESAVVRCLPGEPKLTISFCLEGSHKHMLRDQDEALGKVLARISNGITKDQRKAKKSKKNKGQQPCETPESAVVRLYYGGDEVADTVLNSEAWQDGAVLQVGDVKYSVQRNAPTFTTAELPASLLAGFPVCPSLEVEFGNLQDCEFTWYKENTINTSPEVAGQVPAQDSSWTEVSSERVHVPSNQDIGCRLKLRCTPKDGGRSGQVKELVSVGAVEAGPGVCTFDNRHAYTVKEAEWPVVRVVSYNILADVYAQTELSKTVLYPYCAPYALQLDYRQNLIKKELAGYNADIICLQEVDKGVFTDSLTPALDAFGLDGVFRIKDKQHEGLATFYRRSKFKLLSQHDIVLNEALTSDPVHSTLLEKVSANSALKDKILQRSTTLQVSFLEDLNKPGRKVCVGNTHLYWHPKGGNVRLVQMGVALQHLSHVISEVAPGAPLVFCGDFNSSPNSGVFQLVTEALVPQQHEDWSSSGPEESCSMELPSAFPPLLSACSEPAYTNYVGGFHGCLDYIFIQPDSMQVEQMIPLPSHQEVTTYEALPSVAHPSDHIALICDLRWKP</sequence>
<keyword evidence="8" id="KW-0378">Hydrolase</keyword>
<feature type="domain" description="2',5'-phosphodiesterase 12-like N-terminal" evidence="16">
    <location>
        <begin position="146"/>
        <end position="249"/>
    </location>
</feature>
<dbReference type="GO" id="GO:0046872">
    <property type="term" value="F:metal ion binding"/>
    <property type="evidence" value="ECO:0007669"/>
    <property type="project" value="UniProtKB-KW"/>
</dbReference>
<evidence type="ECO:0000256" key="3">
    <source>
        <dbReference type="ARBA" id="ARBA00010774"/>
    </source>
</evidence>
<keyword evidence="12" id="KW-0496">Mitochondrion</keyword>
<keyword evidence="10" id="KW-0460">Magnesium</keyword>
<comment type="similarity">
    <text evidence="3">Belongs to the CCR4/nocturin family.</text>
</comment>
<dbReference type="InParanoid" id="A0A671XWA7"/>
<comment type="cofactor">
    <cofactor evidence="1">
        <name>Mg(2+)</name>
        <dbReference type="ChEBI" id="CHEBI:18420"/>
    </cofactor>
</comment>
<evidence type="ECO:0000259" key="15">
    <source>
        <dbReference type="Pfam" id="PF03372"/>
    </source>
</evidence>
<evidence type="ECO:0000256" key="1">
    <source>
        <dbReference type="ARBA" id="ARBA00001946"/>
    </source>
</evidence>
<dbReference type="GeneID" id="115584155"/>
<dbReference type="InterPro" id="IPR005135">
    <property type="entry name" value="Endo/exonuclease/phosphatase"/>
</dbReference>
<dbReference type="FunFam" id="3.60.10.10:FF:000018">
    <property type="entry name" value="2',5'-phosphodiesterase 12"/>
    <property type="match status" value="1"/>
</dbReference>
<dbReference type="AlphaFoldDB" id="A0A671XWA7"/>
<keyword evidence="18" id="KW-1185">Reference proteome</keyword>
<dbReference type="Proteomes" id="UP000472265">
    <property type="component" value="Chromosome 6"/>
</dbReference>
<evidence type="ECO:0000313" key="18">
    <source>
        <dbReference type="Proteomes" id="UP000472265"/>
    </source>
</evidence>
<keyword evidence="11" id="KW-0809">Transit peptide</keyword>
<reference evidence="17" key="2">
    <citation type="submission" date="2025-08" db="UniProtKB">
        <authorList>
            <consortium name="Ensembl"/>
        </authorList>
    </citation>
    <scope>IDENTIFICATION</scope>
</reference>
<evidence type="ECO:0000256" key="7">
    <source>
        <dbReference type="ARBA" id="ARBA00022723"/>
    </source>
</evidence>
<reference evidence="17" key="3">
    <citation type="submission" date="2025-09" db="UniProtKB">
        <authorList>
            <consortium name="Ensembl"/>
        </authorList>
    </citation>
    <scope>IDENTIFICATION</scope>
</reference>
<evidence type="ECO:0000256" key="14">
    <source>
        <dbReference type="ARBA" id="ARBA00083541"/>
    </source>
</evidence>
<dbReference type="CTD" id="201626"/>
<organism evidence="17 18">
    <name type="scientific">Sparus aurata</name>
    <name type="common">Gilthead sea bream</name>
    <dbReference type="NCBI Taxonomy" id="8175"/>
    <lineage>
        <taxon>Eukaryota</taxon>
        <taxon>Metazoa</taxon>
        <taxon>Chordata</taxon>
        <taxon>Craniata</taxon>
        <taxon>Vertebrata</taxon>
        <taxon>Euteleostomi</taxon>
        <taxon>Actinopterygii</taxon>
        <taxon>Neopterygii</taxon>
        <taxon>Teleostei</taxon>
        <taxon>Neoteleostei</taxon>
        <taxon>Acanthomorphata</taxon>
        <taxon>Eupercaria</taxon>
        <taxon>Spariformes</taxon>
        <taxon>Sparidae</taxon>
        <taxon>Sparus</taxon>
    </lineage>
</organism>
<evidence type="ECO:0000259" key="16">
    <source>
        <dbReference type="Pfam" id="PF21171"/>
    </source>
</evidence>
<evidence type="ECO:0000256" key="4">
    <source>
        <dbReference type="ARBA" id="ARBA00022553"/>
    </source>
</evidence>
<keyword evidence="5" id="KW-0507">mRNA processing</keyword>
<evidence type="ECO:0000256" key="13">
    <source>
        <dbReference type="ARBA" id="ARBA00072755"/>
    </source>
</evidence>
<evidence type="ECO:0000256" key="5">
    <source>
        <dbReference type="ARBA" id="ARBA00022664"/>
    </source>
</evidence>
<dbReference type="PANTHER" id="PTHR12121:SF37">
    <property type="entry name" value="2',5'-PHOSPHODIESTERASE 12"/>
    <property type="match status" value="1"/>
</dbReference>
<evidence type="ECO:0000256" key="8">
    <source>
        <dbReference type="ARBA" id="ARBA00022801"/>
    </source>
</evidence>
<dbReference type="SUPFAM" id="SSF56219">
    <property type="entry name" value="DNase I-like"/>
    <property type="match status" value="1"/>
</dbReference>
<evidence type="ECO:0000256" key="6">
    <source>
        <dbReference type="ARBA" id="ARBA00022722"/>
    </source>
</evidence>
<dbReference type="OrthoDB" id="412787at2759"/>
<evidence type="ECO:0000256" key="2">
    <source>
        <dbReference type="ARBA" id="ARBA00004305"/>
    </source>
</evidence>
<keyword evidence="4" id="KW-0597">Phosphoprotein</keyword>
<dbReference type="GO" id="GO:0004535">
    <property type="term" value="F:poly(A)-specific ribonuclease activity"/>
    <property type="evidence" value="ECO:0007669"/>
    <property type="project" value="UniProtKB-ARBA"/>
</dbReference>
<keyword evidence="7" id="KW-0479">Metal-binding</keyword>
<gene>
    <name evidence="17" type="primary">PDE12</name>
    <name evidence="17" type="synonym">pde12</name>
</gene>
<dbReference type="RefSeq" id="XP_030277449.1">
    <property type="nucleotide sequence ID" value="XM_030421589.1"/>
</dbReference>
<evidence type="ECO:0000313" key="17">
    <source>
        <dbReference type="Ensembl" id="ENSSAUP00010055265.1"/>
    </source>
</evidence>
<comment type="subcellular location">
    <subcellularLocation>
        <location evidence="2">Mitochondrion matrix</location>
    </subcellularLocation>
</comment>
<reference evidence="17" key="1">
    <citation type="submission" date="2021-04" db="EMBL/GenBank/DDBJ databases">
        <authorList>
            <consortium name="Wellcome Sanger Institute Data Sharing"/>
        </authorList>
    </citation>
    <scope>NUCLEOTIDE SEQUENCE [LARGE SCALE GENOMIC DNA]</scope>
</reference>
<accession>A0A671XWA7</accession>
<evidence type="ECO:0000256" key="9">
    <source>
        <dbReference type="ARBA" id="ARBA00022839"/>
    </source>
</evidence>
<dbReference type="GO" id="GO:0006397">
    <property type="term" value="P:mRNA processing"/>
    <property type="evidence" value="ECO:0007669"/>
    <property type="project" value="UniProtKB-KW"/>
</dbReference>
<dbReference type="Gene3D" id="3.60.10.10">
    <property type="entry name" value="Endonuclease/exonuclease/phosphatase"/>
    <property type="match status" value="1"/>
</dbReference>
<protein>
    <recommendedName>
        <fullName evidence="13">2',5'-phosphodiesterase 12</fullName>
    </recommendedName>
    <alternativeName>
        <fullName evidence="14">Mitochondrial deadenylase</fullName>
    </alternativeName>
</protein>
<dbReference type="InterPro" id="IPR036691">
    <property type="entry name" value="Endo/exonu/phosph_ase_sf"/>
</dbReference>
<dbReference type="Pfam" id="PF03372">
    <property type="entry name" value="Exo_endo_phos"/>
    <property type="match status" value="1"/>
</dbReference>
<evidence type="ECO:0000256" key="12">
    <source>
        <dbReference type="ARBA" id="ARBA00023128"/>
    </source>
</evidence>
<dbReference type="InterPro" id="IPR050410">
    <property type="entry name" value="CCR4/nocturin_mRNA_transcr"/>
</dbReference>
<dbReference type="InterPro" id="IPR048821">
    <property type="entry name" value="PDE12-like_N"/>
</dbReference>
<feature type="domain" description="Endonuclease/exonuclease/phosphatase" evidence="15">
    <location>
        <begin position="277"/>
        <end position="580"/>
    </location>
</feature>